<dbReference type="AlphaFoldDB" id="A0A4R6Y7Q5"/>
<feature type="region of interest" description="Disordered" evidence="1">
    <location>
        <begin position="25"/>
        <end position="48"/>
    </location>
</feature>
<gene>
    <name evidence="3" type="ORF">DFR44_11036</name>
</gene>
<feature type="signal peptide" evidence="2">
    <location>
        <begin position="1"/>
        <end position="20"/>
    </location>
</feature>
<dbReference type="OrthoDB" id="8526496at2"/>
<dbReference type="PROSITE" id="PS51257">
    <property type="entry name" value="PROKAR_LIPOPROTEIN"/>
    <property type="match status" value="1"/>
</dbReference>
<sequence>MPLKPLRIAAFAFISALTLAACQNTPSTTGTTPTSPEKPPIPKKNTGPVTIQGNCQQRDETDGYRDKISIAVKDNVVSALDWTANPRSGSCRFQLKDFTQVSSSPTADLQSKKDKNCHLYVWQDDHHITVASYSCRKLCRVNDKILPVLLDPQTGNCKAK</sequence>
<dbReference type="Proteomes" id="UP000294480">
    <property type="component" value="Unassembled WGS sequence"/>
</dbReference>
<dbReference type="EMBL" id="SNZE01000010">
    <property type="protein sequence ID" value="TDR31388.1"/>
    <property type="molecule type" value="Genomic_DNA"/>
</dbReference>
<evidence type="ECO:0008006" key="5">
    <source>
        <dbReference type="Google" id="ProtNLM"/>
    </source>
</evidence>
<proteinExistence type="predicted"/>
<reference evidence="3 4" key="1">
    <citation type="submission" date="2019-03" db="EMBL/GenBank/DDBJ databases">
        <title>Genomic Encyclopedia of Type Strains, Phase IV (KMG-IV): sequencing the most valuable type-strain genomes for metagenomic binning, comparative biology and taxonomic classification.</title>
        <authorList>
            <person name="Goeker M."/>
        </authorList>
    </citation>
    <scope>NUCLEOTIDE SEQUENCE [LARGE SCALE GENOMIC DNA]</scope>
    <source>
        <strain evidence="3 4">DSM 102852</strain>
    </source>
</reference>
<feature type="compositionally biased region" description="Low complexity" evidence="1">
    <location>
        <begin position="25"/>
        <end position="35"/>
    </location>
</feature>
<accession>A0A4R6Y7Q5</accession>
<evidence type="ECO:0000313" key="3">
    <source>
        <dbReference type="EMBL" id="TDR31388.1"/>
    </source>
</evidence>
<keyword evidence="2" id="KW-0732">Signal</keyword>
<feature type="chain" id="PRO_5020716452" description="Lipoprotein" evidence="2">
    <location>
        <begin position="21"/>
        <end position="160"/>
    </location>
</feature>
<evidence type="ECO:0000313" key="4">
    <source>
        <dbReference type="Proteomes" id="UP000294480"/>
    </source>
</evidence>
<protein>
    <recommendedName>
        <fullName evidence="5">Lipoprotein</fullName>
    </recommendedName>
</protein>
<keyword evidence="4" id="KW-1185">Reference proteome</keyword>
<dbReference type="RefSeq" id="WP_133620100.1">
    <property type="nucleotide sequence ID" value="NZ_SNZE01000010.1"/>
</dbReference>
<organism evidence="3 4">
    <name type="scientific">Hydromonas duriensis</name>
    <dbReference type="NCBI Taxonomy" id="1527608"/>
    <lineage>
        <taxon>Bacteria</taxon>
        <taxon>Pseudomonadati</taxon>
        <taxon>Pseudomonadota</taxon>
        <taxon>Betaproteobacteria</taxon>
        <taxon>Burkholderiales</taxon>
        <taxon>Burkholderiaceae</taxon>
        <taxon>Hydromonas</taxon>
    </lineage>
</organism>
<comment type="caution">
    <text evidence="3">The sequence shown here is derived from an EMBL/GenBank/DDBJ whole genome shotgun (WGS) entry which is preliminary data.</text>
</comment>
<evidence type="ECO:0000256" key="2">
    <source>
        <dbReference type="SAM" id="SignalP"/>
    </source>
</evidence>
<evidence type="ECO:0000256" key="1">
    <source>
        <dbReference type="SAM" id="MobiDB-lite"/>
    </source>
</evidence>
<name>A0A4R6Y7Q5_9BURK</name>